<protein>
    <recommendedName>
        <fullName evidence="4">MBOAT family protein</fullName>
    </recommendedName>
</protein>
<organism evidence="2 3">
    <name type="scientific">Helicobacter saguini</name>
    <dbReference type="NCBI Taxonomy" id="1548018"/>
    <lineage>
        <taxon>Bacteria</taxon>
        <taxon>Pseudomonadati</taxon>
        <taxon>Campylobacterota</taxon>
        <taxon>Epsilonproteobacteria</taxon>
        <taxon>Campylobacterales</taxon>
        <taxon>Helicobacteraceae</taxon>
        <taxon>Helicobacter</taxon>
    </lineage>
</organism>
<evidence type="ECO:0000256" key="1">
    <source>
        <dbReference type="SAM" id="Phobius"/>
    </source>
</evidence>
<proteinExistence type="predicted"/>
<feature type="transmembrane region" description="Helical" evidence="1">
    <location>
        <begin position="6"/>
        <end position="23"/>
    </location>
</feature>
<keyword evidence="1" id="KW-1133">Transmembrane helix</keyword>
<dbReference type="RefSeq" id="WP_118962083.1">
    <property type="nucleotide sequence ID" value="NZ_JRMP02000020.1"/>
</dbReference>
<keyword evidence="1" id="KW-0472">Membrane</keyword>
<accession>A0A347VLX5</accession>
<name>A0A347VLX5_9HELI</name>
<gene>
    <name evidence="2" type="ORF">LS64_010380</name>
</gene>
<dbReference type="Proteomes" id="UP000029714">
    <property type="component" value="Unassembled WGS sequence"/>
</dbReference>
<reference evidence="2 3" key="2">
    <citation type="journal article" date="2016" name="Infect. Immun.">
        <title>Helicobacter saguini, a Novel Helicobacter Isolated from Cotton-Top Tamarins with Ulcerative Colitis, Has Proinflammatory Properties and Induces Typhlocolitis and Dysplasia in Gnotobiotic IL-10-/- Mice.</title>
        <authorList>
            <person name="Shen Z."/>
            <person name="Mannion A."/>
            <person name="Whary M.T."/>
            <person name="Muthupalani S."/>
            <person name="Sheh A."/>
            <person name="Feng Y."/>
            <person name="Gong G."/>
            <person name="Vandamme P."/>
            <person name="Holcombe H.R."/>
            <person name="Paster B.J."/>
            <person name="Fox J.G."/>
        </authorList>
    </citation>
    <scope>NUCLEOTIDE SEQUENCE [LARGE SCALE GENOMIC DNA]</scope>
    <source>
        <strain evidence="2 3">MIT 97-6194</strain>
    </source>
</reference>
<evidence type="ECO:0000313" key="3">
    <source>
        <dbReference type="Proteomes" id="UP000029714"/>
    </source>
</evidence>
<dbReference type="EMBL" id="JRMP02000020">
    <property type="protein sequence ID" value="TLD92387.1"/>
    <property type="molecule type" value="Genomic_DNA"/>
</dbReference>
<reference evidence="2 3" key="1">
    <citation type="journal article" date="2014" name="Genome Announc.">
        <title>Draft genome sequences of eight enterohepatic helicobacter species isolated from both laboratory and wild rodents.</title>
        <authorList>
            <person name="Sheh A."/>
            <person name="Shen Z."/>
            <person name="Fox J.G."/>
        </authorList>
    </citation>
    <scope>NUCLEOTIDE SEQUENCE [LARGE SCALE GENOMIC DNA]</scope>
    <source>
        <strain evidence="2 3">MIT 97-6194</strain>
    </source>
</reference>
<dbReference type="OrthoDB" id="5329477at2"/>
<dbReference type="AlphaFoldDB" id="A0A347VLX5"/>
<keyword evidence="1" id="KW-0812">Transmembrane</keyword>
<evidence type="ECO:0008006" key="4">
    <source>
        <dbReference type="Google" id="ProtNLM"/>
    </source>
</evidence>
<feature type="transmembrane region" description="Helical" evidence="1">
    <location>
        <begin position="30"/>
        <end position="47"/>
    </location>
</feature>
<keyword evidence="3" id="KW-1185">Reference proteome</keyword>
<feature type="transmembrane region" description="Helical" evidence="1">
    <location>
        <begin position="53"/>
        <end position="70"/>
    </location>
</feature>
<comment type="caution">
    <text evidence="2">The sequence shown here is derived from an EMBL/GenBank/DDBJ whole genome shotgun (WGS) entry which is preliminary data.</text>
</comment>
<sequence>MLFNSYQFIFIFLPITFCVYFALNHYKKYAFATGFLALASIVFYAWWEYKNVALLLISISFNYFISGLILRTRANLNGGGGGI</sequence>
<dbReference type="STRING" id="1548018.LS64_13650"/>
<evidence type="ECO:0000313" key="2">
    <source>
        <dbReference type="EMBL" id="TLD92387.1"/>
    </source>
</evidence>